<dbReference type="RefSeq" id="WP_120328330.1">
    <property type="nucleotide sequence ID" value="NZ_RAQQ01000006.1"/>
</dbReference>
<keyword evidence="2" id="KW-1133">Transmembrane helix</keyword>
<evidence type="ECO:0000313" key="3">
    <source>
        <dbReference type="EMBL" id="RKF27566.1"/>
    </source>
</evidence>
<feature type="region of interest" description="Disordered" evidence="1">
    <location>
        <begin position="259"/>
        <end position="286"/>
    </location>
</feature>
<evidence type="ECO:0000256" key="1">
    <source>
        <dbReference type="SAM" id="MobiDB-lite"/>
    </source>
</evidence>
<name>A0A420F3S8_9ACTN</name>
<accession>A0A420F3S8</accession>
<keyword evidence="2" id="KW-0472">Membrane</keyword>
<dbReference type="Gene3D" id="2.120.10.30">
    <property type="entry name" value="TolB, C-terminal domain"/>
    <property type="match status" value="1"/>
</dbReference>
<evidence type="ECO:0000256" key="2">
    <source>
        <dbReference type="SAM" id="Phobius"/>
    </source>
</evidence>
<organism evidence="3 4">
    <name type="scientific">Micromonospora globbae</name>
    <dbReference type="NCBI Taxonomy" id="1894969"/>
    <lineage>
        <taxon>Bacteria</taxon>
        <taxon>Bacillati</taxon>
        <taxon>Actinomycetota</taxon>
        <taxon>Actinomycetes</taxon>
        <taxon>Micromonosporales</taxon>
        <taxon>Micromonosporaceae</taxon>
        <taxon>Micromonospora</taxon>
    </lineage>
</organism>
<reference evidence="3 4" key="1">
    <citation type="journal article" date="2018" name="Int. J. Syst. Evol. Microbiol.">
        <title>Micromonospora globbae sp. nov., an endophytic actinomycete isolated from roots of Globba winitii C. H. Wright.</title>
        <authorList>
            <person name="Kuncharoen N."/>
            <person name="Pittayakhajonwut P."/>
            <person name="Tanasupawat S."/>
        </authorList>
    </citation>
    <scope>NUCLEOTIDE SEQUENCE [LARGE SCALE GENOMIC DNA]</scope>
    <source>
        <strain evidence="3 4">WPS1-2</strain>
    </source>
</reference>
<dbReference type="SUPFAM" id="SSF82171">
    <property type="entry name" value="DPP6 N-terminal domain-like"/>
    <property type="match status" value="1"/>
</dbReference>
<dbReference type="InterPro" id="IPR011042">
    <property type="entry name" value="6-blade_b-propeller_TolB-like"/>
</dbReference>
<proteinExistence type="predicted"/>
<dbReference type="OrthoDB" id="3516511at2"/>
<dbReference type="EMBL" id="RAQQ01000006">
    <property type="protein sequence ID" value="RKF27566.1"/>
    <property type="molecule type" value="Genomic_DNA"/>
</dbReference>
<feature type="transmembrane region" description="Helical" evidence="2">
    <location>
        <begin position="43"/>
        <end position="63"/>
    </location>
</feature>
<sequence>MTSRSEDAVRQAVHELANEARLPSDLAGEALRRGRTLRRRRRAAASAGALATLVVLAVPYAWLRADPPAVVGGGAPGPSTSATVGPSASAAIGPEPVPSAEPAPGDDWARRVLTLPGGWVLAGASSTGTPSSTAYVLDRDSGRYRAVDRYEEVWAPPSGHVAAVVDYERPGEIGLLDLRTEAVRWVSTGPHVMTPHWSPDGRRLALTVLDKATGKLALGVLAAGGSYRVHPVDQKKYYCTDRCFFTWTRDGRNVVLQQTDPTAPTSESQPHARRGVQLFSPDDGRPTRFLPVPGDPAGPWSWSPDGRLVVVKGQDGPRIVDVGNGKIVGTALADDDVWLAGDRLLHRDRSTNEMVLVDVEGQELARKPLPPALDNLSLTVGPA</sequence>
<evidence type="ECO:0008006" key="5">
    <source>
        <dbReference type="Google" id="ProtNLM"/>
    </source>
</evidence>
<gene>
    <name evidence="3" type="ORF">D7I43_11040</name>
</gene>
<feature type="region of interest" description="Disordered" evidence="1">
    <location>
        <begin position="74"/>
        <end position="106"/>
    </location>
</feature>
<dbReference type="Proteomes" id="UP000285744">
    <property type="component" value="Unassembled WGS sequence"/>
</dbReference>
<dbReference type="AlphaFoldDB" id="A0A420F3S8"/>
<feature type="compositionally biased region" description="Polar residues" evidence="1">
    <location>
        <begin position="259"/>
        <end position="269"/>
    </location>
</feature>
<evidence type="ECO:0000313" key="4">
    <source>
        <dbReference type="Proteomes" id="UP000285744"/>
    </source>
</evidence>
<protein>
    <recommendedName>
        <fullName evidence="5">WD40 repeat domain-containing protein</fullName>
    </recommendedName>
</protein>
<comment type="caution">
    <text evidence="3">The sequence shown here is derived from an EMBL/GenBank/DDBJ whole genome shotgun (WGS) entry which is preliminary data.</text>
</comment>
<keyword evidence="2" id="KW-0812">Transmembrane</keyword>